<dbReference type="GO" id="GO:0005886">
    <property type="term" value="C:plasma membrane"/>
    <property type="evidence" value="ECO:0007669"/>
    <property type="project" value="UniProtKB-SubCell"/>
</dbReference>
<feature type="transmembrane region" description="Helical" evidence="8">
    <location>
        <begin position="264"/>
        <end position="283"/>
    </location>
</feature>
<feature type="transmembrane region" description="Helical" evidence="8">
    <location>
        <begin position="234"/>
        <end position="257"/>
    </location>
</feature>
<feature type="transmembrane region" description="Helical" evidence="8">
    <location>
        <begin position="363"/>
        <end position="385"/>
    </location>
</feature>
<dbReference type="InterPro" id="IPR029020">
    <property type="entry name" value="Ammonium/urea_transptr"/>
</dbReference>
<keyword evidence="5 8" id="KW-1133">Transmembrane helix</keyword>
<feature type="transmembrane region" description="Helical" evidence="8">
    <location>
        <begin position="101"/>
        <end position="122"/>
    </location>
</feature>
<gene>
    <name evidence="11" type="ORF">H4R18_003239</name>
</gene>
<feature type="transmembrane region" description="Helical" evidence="8">
    <location>
        <begin position="46"/>
        <end position="66"/>
    </location>
</feature>
<dbReference type="PANTHER" id="PTHR43029:SF10">
    <property type="entry name" value="AMMONIUM TRANSPORTER MEP2"/>
    <property type="match status" value="1"/>
</dbReference>
<keyword evidence="4 8" id="KW-0812">Transmembrane</keyword>
<evidence type="ECO:0000256" key="8">
    <source>
        <dbReference type="RuleBase" id="RU362002"/>
    </source>
</evidence>
<dbReference type="SUPFAM" id="SSF111352">
    <property type="entry name" value="Ammonium transporter"/>
    <property type="match status" value="1"/>
</dbReference>
<evidence type="ECO:0000313" key="11">
    <source>
        <dbReference type="EMBL" id="KAJ2780823.1"/>
    </source>
</evidence>
<name>A0A9W8HCQ1_9FUNG</name>
<dbReference type="PANTHER" id="PTHR43029">
    <property type="entry name" value="AMMONIUM TRANSPORTER MEP2"/>
    <property type="match status" value="1"/>
</dbReference>
<dbReference type="Pfam" id="PF00909">
    <property type="entry name" value="Ammonium_transp"/>
    <property type="match status" value="1"/>
</dbReference>
<evidence type="ECO:0000256" key="3">
    <source>
        <dbReference type="ARBA" id="ARBA00022448"/>
    </source>
</evidence>
<organism evidence="11 12">
    <name type="scientific">Coemansia javaensis</name>
    <dbReference type="NCBI Taxonomy" id="2761396"/>
    <lineage>
        <taxon>Eukaryota</taxon>
        <taxon>Fungi</taxon>
        <taxon>Fungi incertae sedis</taxon>
        <taxon>Zoopagomycota</taxon>
        <taxon>Kickxellomycotina</taxon>
        <taxon>Kickxellomycetes</taxon>
        <taxon>Kickxellales</taxon>
        <taxon>Kickxellaceae</taxon>
        <taxon>Coemansia</taxon>
    </lineage>
</organism>
<feature type="transmembrane region" description="Helical" evidence="8">
    <location>
        <begin position="166"/>
        <end position="189"/>
    </location>
</feature>
<evidence type="ECO:0000256" key="4">
    <source>
        <dbReference type="ARBA" id="ARBA00022692"/>
    </source>
</evidence>
<comment type="similarity">
    <text evidence="2 8">Belongs to the ammonia transporter channel (TC 1.A.11.2) family.</text>
</comment>
<proteinExistence type="inferred from homology"/>
<keyword evidence="3 8" id="KW-0813">Transport</keyword>
<feature type="compositionally biased region" description="Polar residues" evidence="9">
    <location>
        <begin position="434"/>
        <end position="447"/>
    </location>
</feature>
<feature type="transmembrane region" description="Helical" evidence="8">
    <location>
        <begin position="289"/>
        <end position="306"/>
    </location>
</feature>
<dbReference type="NCBIfam" id="TIGR00836">
    <property type="entry name" value="amt"/>
    <property type="match status" value="1"/>
</dbReference>
<accession>A0A9W8HCQ1</accession>
<keyword evidence="6 8" id="KW-0472">Membrane</keyword>
<keyword evidence="12" id="KW-1185">Reference proteome</keyword>
<dbReference type="OrthoDB" id="534912at2759"/>
<feature type="compositionally biased region" description="Low complexity" evidence="9">
    <location>
        <begin position="491"/>
        <end position="506"/>
    </location>
</feature>
<sequence>MATSVDDIDMASTVWMIASTAFVFLMIPGLGYFYGGMVRSKNALSLVFLCMMALAVVTVQWVIWGYSLAFSETSTNPFIGNMRHWLFLDVSYTPHPNAPKVPGVVFAVYQCMFAALTPGLAIGGAAERIRVLPTIVYVFVWTTLVYDPIAYWVWAPNGWLFKLGVLDFAGGCAVETASGFAALAFYCVLGKRKGFGEEKWEPHNYLNIILGCAFLYFGWFGFNAGAASLESGRAGIAFMTTNVAAAAAGITWVALAYRVEHKFSSFHFCSGAVAGMVCVTPAASLVSTWAAFPMGAIAAVCCYYMIEALLRLRIDDCIDVLAVHGIGGILGVFLTGVFANKKVIELDGVESPGGLINGNARQLYVQLAALAASAAWSFVVSYIILRLMNCIPMFRFRVDPDAEEHGVDFAELGEAGYSFMRDLARVYTEKASLAPSNTPSFRDSISLQHPHERKPAIKGEPPQPVMSPGMATATAATQSPAPQEALPPEIQSQEALPQEAQPQEIQSPPETAHTSHVQ</sequence>
<feature type="transmembrane region" description="Helical" evidence="8">
    <location>
        <begin position="318"/>
        <end position="339"/>
    </location>
</feature>
<feature type="region of interest" description="Disordered" evidence="9">
    <location>
        <begin position="434"/>
        <end position="518"/>
    </location>
</feature>
<feature type="compositionally biased region" description="Polar residues" evidence="9">
    <location>
        <begin position="508"/>
        <end position="518"/>
    </location>
</feature>
<feature type="transmembrane region" description="Helical" evidence="8">
    <location>
        <begin position="205"/>
        <end position="222"/>
    </location>
</feature>
<evidence type="ECO:0000256" key="9">
    <source>
        <dbReference type="SAM" id="MobiDB-lite"/>
    </source>
</evidence>
<comment type="caution">
    <text evidence="11">The sequence shown here is derived from an EMBL/GenBank/DDBJ whole genome shotgun (WGS) entry which is preliminary data.</text>
</comment>
<evidence type="ECO:0000256" key="1">
    <source>
        <dbReference type="ARBA" id="ARBA00004141"/>
    </source>
</evidence>
<dbReference type="Proteomes" id="UP001140217">
    <property type="component" value="Unassembled WGS sequence"/>
</dbReference>
<protein>
    <recommendedName>
        <fullName evidence="8">Ammonium transporter</fullName>
    </recommendedName>
</protein>
<dbReference type="EMBL" id="JANBUL010000124">
    <property type="protein sequence ID" value="KAJ2780823.1"/>
    <property type="molecule type" value="Genomic_DNA"/>
</dbReference>
<evidence type="ECO:0000256" key="7">
    <source>
        <dbReference type="ARBA" id="ARBA00023177"/>
    </source>
</evidence>
<dbReference type="AlphaFoldDB" id="A0A9W8HCQ1"/>
<feature type="transmembrane region" description="Helical" evidence="8">
    <location>
        <begin position="12"/>
        <end position="34"/>
    </location>
</feature>
<feature type="domain" description="Ammonium transporter AmtB-like" evidence="10">
    <location>
        <begin position="14"/>
        <end position="417"/>
    </location>
</feature>
<evidence type="ECO:0000256" key="5">
    <source>
        <dbReference type="ARBA" id="ARBA00022989"/>
    </source>
</evidence>
<keyword evidence="7 8" id="KW-0924">Ammonia transport</keyword>
<reference evidence="11" key="1">
    <citation type="submission" date="2022-07" db="EMBL/GenBank/DDBJ databases">
        <title>Phylogenomic reconstructions and comparative analyses of Kickxellomycotina fungi.</title>
        <authorList>
            <person name="Reynolds N.K."/>
            <person name="Stajich J.E."/>
            <person name="Barry K."/>
            <person name="Grigoriev I.V."/>
            <person name="Crous P."/>
            <person name="Smith M.E."/>
        </authorList>
    </citation>
    <scope>NUCLEOTIDE SEQUENCE</scope>
    <source>
        <strain evidence="11">NBRC 105414</strain>
    </source>
</reference>
<evidence type="ECO:0000256" key="6">
    <source>
        <dbReference type="ARBA" id="ARBA00023136"/>
    </source>
</evidence>
<dbReference type="Gene3D" id="1.10.3430.10">
    <property type="entry name" value="Ammonium transporter AmtB like domains"/>
    <property type="match status" value="1"/>
</dbReference>
<feature type="transmembrane region" description="Helical" evidence="8">
    <location>
        <begin position="134"/>
        <end position="154"/>
    </location>
</feature>
<comment type="subcellular location">
    <subcellularLocation>
        <location evidence="8">Cell membrane</location>
        <topology evidence="8">Multi-pass membrane protein</topology>
    </subcellularLocation>
    <subcellularLocation>
        <location evidence="1">Membrane</location>
        <topology evidence="1">Multi-pass membrane protein</topology>
    </subcellularLocation>
</comment>
<dbReference type="GO" id="GO:0008519">
    <property type="term" value="F:ammonium channel activity"/>
    <property type="evidence" value="ECO:0007669"/>
    <property type="project" value="InterPro"/>
</dbReference>
<dbReference type="InterPro" id="IPR024041">
    <property type="entry name" value="NH4_transpt_AmtB-like_dom"/>
</dbReference>
<dbReference type="InterPro" id="IPR001905">
    <property type="entry name" value="Ammonium_transpt"/>
</dbReference>
<evidence type="ECO:0000256" key="2">
    <source>
        <dbReference type="ARBA" id="ARBA00005887"/>
    </source>
</evidence>
<evidence type="ECO:0000259" key="10">
    <source>
        <dbReference type="Pfam" id="PF00909"/>
    </source>
</evidence>
<evidence type="ECO:0000313" key="12">
    <source>
        <dbReference type="Proteomes" id="UP001140217"/>
    </source>
</evidence>